<protein>
    <submittedName>
        <fullName evidence="2">Superinfection immunity protein</fullName>
    </submittedName>
</protein>
<evidence type="ECO:0000313" key="2">
    <source>
        <dbReference type="EMBL" id="MFD0627012.1"/>
    </source>
</evidence>
<feature type="transmembrane region" description="Helical" evidence="1">
    <location>
        <begin position="42"/>
        <end position="65"/>
    </location>
</feature>
<feature type="transmembrane region" description="Helical" evidence="1">
    <location>
        <begin position="12"/>
        <end position="30"/>
    </location>
</feature>
<keyword evidence="3" id="KW-1185">Reference proteome</keyword>
<comment type="caution">
    <text evidence="2">The sequence shown here is derived from an EMBL/GenBank/DDBJ whole genome shotgun (WGS) entry which is preliminary data.</text>
</comment>
<keyword evidence="1" id="KW-0472">Membrane</keyword>
<accession>A0ABW2X2W1</accession>
<evidence type="ECO:0000256" key="1">
    <source>
        <dbReference type="SAM" id="Phobius"/>
    </source>
</evidence>
<dbReference type="Proteomes" id="UP001596915">
    <property type="component" value="Unassembled WGS sequence"/>
</dbReference>
<reference evidence="3" key="1">
    <citation type="journal article" date="2019" name="Int. J. Syst. Evol. Microbiol.">
        <title>The Global Catalogue of Microorganisms (GCM) 10K type strain sequencing project: providing services to taxonomists for standard genome sequencing and annotation.</title>
        <authorList>
            <consortium name="The Broad Institute Genomics Platform"/>
            <consortium name="The Broad Institute Genome Sequencing Center for Infectious Disease"/>
            <person name="Wu L."/>
            <person name="Ma J."/>
        </authorList>
    </citation>
    <scope>NUCLEOTIDE SEQUENCE [LARGE SCALE GENOMIC DNA]</scope>
    <source>
        <strain evidence="3">JCM 12607</strain>
    </source>
</reference>
<sequence>MAVPGVPMDGSIFTILVIVGIPLYFLPFFVAAGRGVNTGSVFVINLFLGWTFIGWVVALAMAMGARRTP</sequence>
<keyword evidence="1" id="KW-1133">Transmembrane helix</keyword>
<dbReference type="EMBL" id="JBHTGL010000008">
    <property type="protein sequence ID" value="MFD0627012.1"/>
    <property type="molecule type" value="Genomic_DNA"/>
</dbReference>
<organism evidence="2 3">
    <name type="scientific">Streptomyces sanglieri</name>
    <dbReference type="NCBI Taxonomy" id="193460"/>
    <lineage>
        <taxon>Bacteria</taxon>
        <taxon>Bacillati</taxon>
        <taxon>Actinomycetota</taxon>
        <taxon>Actinomycetes</taxon>
        <taxon>Kitasatosporales</taxon>
        <taxon>Streptomycetaceae</taxon>
        <taxon>Streptomyces</taxon>
    </lineage>
</organism>
<evidence type="ECO:0000313" key="3">
    <source>
        <dbReference type="Proteomes" id="UP001596915"/>
    </source>
</evidence>
<keyword evidence="1" id="KW-0812">Transmembrane</keyword>
<gene>
    <name evidence="2" type="ORF">ACFQ2K_34360</name>
</gene>
<dbReference type="Pfam" id="PF14373">
    <property type="entry name" value="Imm_superinfect"/>
    <property type="match status" value="1"/>
</dbReference>
<dbReference type="InterPro" id="IPR016410">
    <property type="entry name" value="Phage_imm"/>
</dbReference>
<proteinExistence type="predicted"/>
<name>A0ABW2X2W1_9ACTN</name>